<dbReference type="Proteomes" id="UP001172082">
    <property type="component" value="Unassembled WGS sequence"/>
</dbReference>
<feature type="transmembrane region" description="Helical" evidence="1">
    <location>
        <begin position="133"/>
        <end position="155"/>
    </location>
</feature>
<feature type="transmembrane region" description="Helical" evidence="1">
    <location>
        <begin position="108"/>
        <end position="126"/>
    </location>
</feature>
<sequence length="204" mass="22887">MMHTIKRIIYLGYDEFLPIHLQQRVMATNIISLVLLFLVSLPCIIVSLIYLPPWVVIVPLACALTCAFVFLANTFGRILYARFGLAVIPIVLAGIYNAMVSSPTEGPVPGLLMIELGFILIPFVLLDLHEKKLIVVSSLISLIMMMGFPVFGQWLTLDIETSLFRKGWLHLFLSFTGVVTTLGCMWGIKVIHQQTNKLKISRIN</sequence>
<reference evidence="2" key="1">
    <citation type="submission" date="2023-06" db="EMBL/GenBank/DDBJ databases">
        <title>Genomic of Parafulvivirga corallium.</title>
        <authorList>
            <person name="Wang G."/>
        </authorList>
    </citation>
    <scope>NUCLEOTIDE SEQUENCE</scope>
    <source>
        <strain evidence="2">BMA10</strain>
    </source>
</reference>
<feature type="transmembrane region" description="Helical" evidence="1">
    <location>
        <begin position="30"/>
        <end position="50"/>
    </location>
</feature>
<feature type="transmembrane region" description="Helical" evidence="1">
    <location>
        <begin position="167"/>
        <end position="188"/>
    </location>
</feature>
<evidence type="ECO:0000313" key="2">
    <source>
        <dbReference type="EMBL" id="MDN5201098.1"/>
    </source>
</evidence>
<keyword evidence="1" id="KW-1133">Transmembrane helix</keyword>
<protein>
    <submittedName>
        <fullName evidence="2">Uncharacterized protein</fullName>
    </submittedName>
</protein>
<keyword evidence="1" id="KW-0472">Membrane</keyword>
<proteinExistence type="predicted"/>
<keyword evidence="1" id="KW-0812">Transmembrane</keyword>
<accession>A0ABT8KLI5</accession>
<evidence type="ECO:0000313" key="3">
    <source>
        <dbReference type="Proteomes" id="UP001172082"/>
    </source>
</evidence>
<comment type="caution">
    <text evidence="2">The sequence shown here is derived from an EMBL/GenBank/DDBJ whole genome shotgun (WGS) entry which is preliminary data.</text>
</comment>
<name>A0ABT8KLI5_9BACT</name>
<dbReference type="RefSeq" id="WP_346751126.1">
    <property type="nucleotide sequence ID" value="NZ_JAUJEA010000002.1"/>
</dbReference>
<organism evidence="2 3">
    <name type="scientific">Splendidivirga corallicola</name>
    <dbReference type="NCBI Taxonomy" id="3051826"/>
    <lineage>
        <taxon>Bacteria</taxon>
        <taxon>Pseudomonadati</taxon>
        <taxon>Bacteroidota</taxon>
        <taxon>Cytophagia</taxon>
        <taxon>Cytophagales</taxon>
        <taxon>Splendidivirgaceae</taxon>
        <taxon>Splendidivirga</taxon>
    </lineage>
</organism>
<feature type="transmembrane region" description="Helical" evidence="1">
    <location>
        <begin position="56"/>
        <end position="72"/>
    </location>
</feature>
<evidence type="ECO:0000256" key="1">
    <source>
        <dbReference type="SAM" id="Phobius"/>
    </source>
</evidence>
<dbReference type="EMBL" id="JAUJEA010000002">
    <property type="protein sequence ID" value="MDN5201098.1"/>
    <property type="molecule type" value="Genomic_DNA"/>
</dbReference>
<gene>
    <name evidence="2" type="ORF">QQ008_06990</name>
</gene>
<keyword evidence="3" id="KW-1185">Reference proteome</keyword>
<feature type="transmembrane region" description="Helical" evidence="1">
    <location>
        <begin position="79"/>
        <end position="96"/>
    </location>
</feature>